<evidence type="ECO:0000256" key="3">
    <source>
        <dbReference type="ARBA" id="ARBA00022618"/>
    </source>
</evidence>
<evidence type="ECO:0000256" key="4">
    <source>
        <dbReference type="ARBA" id="ARBA00022692"/>
    </source>
</evidence>
<dbReference type="GO" id="GO:0005886">
    <property type="term" value="C:plasma membrane"/>
    <property type="evidence" value="ECO:0007669"/>
    <property type="project" value="UniProtKB-SubCell"/>
</dbReference>
<evidence type="ECO:0000256" key="7">
    <source>
        <dbReference type="ARBA" id="ARBA00023306"/>
    </source>
</evidence>
<keyword evidence="4 9" id="KW-0812">Transmembrane</keyword>
<dbReference type="InterPro" id="IPR036765">
    <property type="entry name" value="ZipA_FtsZ-bd_C_sf"/>
</dbReference>
<dbReference type="AlphaFoldDB" id="A0A8J6P8Z9"/>
<evidence type="ECO:0000256" key="9">
    <source>
        <dbReference type="RuleBase" id="RU003613"/>
    </source>
</evidence>
<evidence type="ECO:0000256" key="2">
    <source>
        <dbReference type="ARBA" id="ARBA00022519"/>
    </source>
</evidence>
<organism evidence="11 12">
    <name type="scientific">Candidatus Thiopontia autotrophica</name>
    <dbReference type="NCBI Taxonomy" id="2841688"/>
    <lineage>
        <taxon>Bacteria</taxon>
        <taxon>Pseudomonadati</taxon>
        <taxon>Pseudomonadota</taxon>
        <taxon>Gammaproteobacteria</taxon>
        <taxon>Candidatus Thiopontia</taxon>
    </lineage>
</organism>
<feature type="domain" description="ZipA C-terminal FtsZ-binding" evidence="10">
    <location>
        <begin position="72"/>
        <end position="209"/>
    </location>
</feature>
<dbReference type="GO" id="GO:0000917">
    <property type="term" value="P:division septum assembly"/>
    <property type="evidence" value="ECO:0007669"/>
    <property type="project" value="TreeGrafter"/>
</dbReference>
<keyword evidence="6 9" id="KW-0472">Membrane</keyword>
<evidence type="ECO:0000313" key="12">
    <source>
        <dbReference type="Proteomes" id="UP000654401"/>
    </source>
</evidence>
<comment type="function">
    <text evidence="8">Essential cell division protein that stabilizes the FtsZ protofilaments by cross-linking them and that serves as a cytoplasmic membrane anchor for the Z ring. Also required for the recruitment to the septal ring of downstream cell division proteins.</text>
</comment>
<keyword evidence="7 8" id="KW-0131">Cell cycle</keyword>
<accession>A0A8J6P8Z9</accession>
<comment type="similarity">
    <text evidence="8">Belongs to the ZipA family.</text>
</comment>
<evidence type="ECO:0000313" key="11">
    <source>
        <dbReference type="EMBL" id="MBC8520062.1"/>
    </source>
</evidence>
<keyword evidence="2 9" id="KW-0997">Cell inner membrane</keyword>
<dbReference type="GO" id="GO:0032153">
    <property type="term" value="C:cell division site"/>
    <property type="evidence" value="ECO:0007669"/>
    <property type="project" value="TreeGrafter"/>
</dbReference>
<comment type="subcellular location">
    <subcellularLocation>
        <location evidence="9">Cell inner membrane</location>
        <topology evidence="9">Single-pass type I membrane protein</topology>
    </subcellularLocation>
</comment>
<evidence type="ECO:0000256" key="5">
    <source>
        <dbReference type="ARBA" id="ARBA00022989"/>
    </source>
</evidence>
<evidence type="ECO:0000256" key="1">
    <source>
        <dbReference type="ARBA" id="ARBA00022475"/>
    </source>
</evidence>
<dbReference type="SUPFAM" id="SSF64383">
    <property type="entry name" value="Cell-division protein ZipA, C-terminal domain"/>
    <property type="match status" value="1"/>
</dbReference>
<dbReference type="InterPro" id="IPR011919">
    <property type="entry name" value="Cell_div_ZipA"/>
</dbReference>
<comment type="caution">
    <text evidence="11">The sequence shown here is derived from an EMBL/GenBank/DDBJ whole genome shotgun (WGS) entry which is preliminary data.</text>
</comment>
<dbReference type="EMBL" id="JACNFK010000034">
    <property type="protein sequence ID" value="MBC8520062.1"/>
    <property type="molecule type" value="Genomic_DNA"/>
</dbReference>
<name>A0A8J6P8Z9_9GAMM</name>
<keyword evidence="3 8" id="KW-0132">Cell division</keyword>
<evidence type="ECO:0000256" key="8">
    <source>
        <dbReference type="RuleBase" id="RU003612"/>
    </source>
</evidence>
<dbReference type="Pfam" id="PF04354">
    <property type="entry name" value="ZipA_C"/>
    <property type="match status" value="1"/>
</dbReference>
<keyword evidence="5" id="KW-1133">Transmembrane helix</keyword>
<dbReference type="SMART" id="SM00771">
    <property type="entry name" value="ZipA_C"/>
    <property type="match status" value="1"/>
</dbReference>
<keyword evidence="1 9" id="KW-1003">Cell membrane</keyword>
<dbReference type="InterPro" id="IPR007449">
    <property type="entry name" value="ZipA_FtsZ-bd_C"/>
</dbReference>
<proteinExistence type="inferred from homology"/>
<dbReference type="Gene3D" id="3.30.1400.10">
    <property type="entry name" value="ZipA, C-terminal FtsZ-binding domain"/>
    <property type="match status" value="1"/>
</dbReference>
<dbReference type="PANTHER" id="PTHR38685">
    <property type="entry name" value="CELL DIVISION PROTEIN ZIPA"/>
    <property type="match status" value="1"/>
</dbReference>
<gene>
    <name evidence="11" type="ORF">H8D24_06630</name>
</gene>
<evidence type="ECO:0000259" key="10">
    <source>
        <dbReference type="SMART" id="SM00771"/>
    </source>
</evidence>
<dbReference type="Proteomes" id="UP000654401">
    <property type="component" value="Unassembled WGS sequence"/>
</dbReference>
<dbReference type="PANTHER" id="PTHR38685:SF1">
    <property type="entry name" value="CELL DIVISION PROTEIN ZIPA"/>
    <property type="match status" value="1"/>
</dbReference>
<evidence type="ECO:0000256" key="6">
    <source>
        <dbReference type="ARBA" id="ARBA00023136"/>
    </source>
</evidence>
<sequence length="229" mass="25410">MGLLTKIKTILEKGDTRRQSGQNHDEPIDLGEWSFDDEHDLELDDIDLEDGVGDGVARSVDDSDPDNSSDAVGLAVTLTVMAREGDHFEGGDLLREFTATGLEMGKDGFYHVYSADSQRGRSQGQQEPPLFTVSNVLAPGVFDQQQIMNLRTTGIALFFRLPSKYSGKQAFEKMAETSHKIAVGLGGQVCDSERKALTPHSLQNLRDQVYEFEYNQELESRRAAIEQPK</sequence>
<reference evidence="11 12" key="1">
    <citation type="submission" date="2020-08" db="EMBL/GenBank/DDBJ databases">
        <title>Bridging the membrane lipid divide: bacteria of the FCB group superphylum have the potential to synthesize archaeal ether lipids.</title>
        <authorList>
            <person name="Villanueva L."/>
            <person name="Von Meijenfeldt F.A.B."/>
            <person name="Westbye A.B."/>
            <person name="Yadav S."/>
            <person name="Hopmans E.C."/>
            <person name="Dutilh B.E."/>
            <person name="Sinninghe Damste J.S."/>
        </authorList>
    </citation>
    <scope>NUCLEOTIDE SEQUENCE [LARGE SCALE GENOMIC DNA]</scope>
    <source>
        <strain evidence="11">NIOZ-UU100</strain>
    </source>
</reference>
<protein>
    <recommendedName>
        <fullName evidence="8">Cell division protein ZipA</fullName>
    </recommendedName>
</protein>